<dbReference type="OrthoDB" id="118020at2157"/>
<dbReference type="EMBL" id="LWLN01000001">
    <property type="protein sequence ID" value="OLZ41679.1"/>
    <property type="molecule type" value="Genomic_DNA"/>
</dbReference>
<dbReference type="AlphaFoldDB" id="A0A1S8AYS2"/>
<dbReference type="Proteomes" id="UP000189370">
    <property type="component" value="Unassembled WGS sequence"/>
</dbReference>
<reference evidence="4" key="1">
    <citation type="submission" date="2016-04" db="EMBL/GenBank/DDBJ databases">
        <authorList>
            <person name="Chen S.-C."/>
            <person name="Lai M.-C."/>
        </authorList>
    </citation>
    <scope>NUCLEOTIDE SEQUENCE [LARGE SCALE GENOMIC DNA]</scope>
    <source>
        <strain evidence="4">AB14</strain>
    </source>
</reference>
<dbReference type="Pfam" id="PF07790">
    <property type="entry name" value="Pilin_N"/>
    <property type="match status" value="1"/>
</dbReference>
<accession>A0A1S8AYS2</accession>
<evidence type="ECO:0000313" key="3">
    <source>
        <dbReference type="EMBL" id="OLZ41679.1"/>
    </source>
</evidence>
<evidence type="ECO:0000256" key="1">
    <source>
        <dbReference type="SAM" id="Phobius"/>
    </source>
</evidence>
<organism evidence="3 4">
    <name type="scientific">Natrinema saccharevitans</name>
    <dbReference type="NCBI Taxonomy" id="301967"/>
    <lineage>
        <taxon>Archaea</taxon>
        <taxon>Methanobacteriati</taxon>
        <taxon>Methanobacteriota</taxon>
        <taxon>Stenosarchaea group</taxon>
        <taxon>Halobacteria</taxon>
        <taxon>Halobacteriales</taxon>
        <taxon>Natrialbaceae</taxon>
        <taxon>Natrinema</taxon>
    </lineage>
</organism>
<evidence type="ECO:0000259" key="2">
    <source>
        <dbReference type="Pfam" id="PF07790"/>
    </source>
</evidence>
<sequence length="329" mass="34306">MNLRRSSRDDRGVSVVIGTVLLVGMVTMSMAILGAAVLSTDFVDSPPRADLVYQEDSSGTVAIGLTDVQRLTADGTEIKLEGEGSCGTWDGSGNLEKGDVTTVDGNDCPDDLERGDVLQIIGSETLVDTYELRGRFADHGCEVIDSDDFDDGSTIELDSGDSISCEMTDGGDRLDNGLQIDEGTTLMGEVNVTKTVELTTSGTNEIAGDITTQKGVDVKDGSVVDGTIKATKSVDVFKDSEVSGSIVADEDVLIDQDAIIDGEISLTGSGRSVEVEDATVDGDVHADDNDVTLKGDSGVIKGDVTGETVECKDNSEINGDITANTVNGC</sequence>
<proteinExistence type="predicted"/>
<gene>
    <name evidence="3" type="ORF">A6E15_12095</name>
</gene>
<comment type="caution">
    <text evidence="3">The sequence shown here is derived from an EMBL/GenBank/DDBJ whole genome shotgun (WGS) entry which is preliminary data.</text>
</comment>
<keyword evidence="4" id="KW-1185">Reference proteome</keyword>
<name>A0A1S8AYS2_9EURY</name>
<feature type="transmembrane region" description="Helical" evidence="1">
    <location>
        <begin position="12"/>
        <end position="38"/>
    </location>
</feature>
<protein>
    <recommendedName>
        <fullName evidence="2">Archaeal Type IV pilin N-terminal domain-containing protein</fullName>
    </recommendedName>
</protein>
<evidence type="ECO:0000313" key="4">
    <source>
        <dbReference type="Proteomes" id="UP000189370"/>
    </source>
</evidence>
<keyword evidence="1" id="KW-0472">Membrane</keyword>
<keyword evidence="1" id="KW-1133">Transmembrane helix</keyword>
<feature type="domain" description="Archaeal Type IV pilin N-terminal" evidence="2">
    <location>
        <begin position="11"/>
        <end position="62"/>
    </location>
</feature>
<dbReference type="InterPro" id="IPR012859">
    <property type="entry name" value="Pilin_N_archaeal"/>
</dbReference>
<keyword evidence="1" id="KW-0812">Transmembrane</keyword>